<evidence type="ECO:0000256" key="9">
    <source>
        <dbReference type="ARBA" id="ARBA00029908"/>
    </source>
</evidence>
<proteinExistence type="predicted"/>
<dbReference type="Proteomes" id="UP000662904">
    <property type="component" value="Chromosome"/>
</dbReference>
<sequence>MRIFGKNGKQIPVLKRESIIIGMETVEKEKAIEMAGQILVDGGYVTPEYIKEMKKREEEISTYIGNGVAIPHGTGASRQYIKASGISVIQFPDGIDFGGGQTAYLVIGIAGKENEHLKILQNLALICQDPEEIEEMVKAKTKDEIYRKLAAVEE</sequence>
<dbReference type="KEGG" id="kme:H0A61_01223"/>
<organism evidence="13 14">
    <name type="scientific">Koleobacter methoxysyntrophicus</name>
    <dbReference type="NCBI Taxonomy" id="2751313"/>
    <lineage>
        <taxon>Bacteria</taxon>
        <taxon>Bacillati</taxon>
        <taxon>Bacillota</taxon>
        <taxon>Clostridia</taxon>
        <taxon>Koleobacterales</taxon>
        <taxon>Koleobacteraceae</taxon>
        <taxon>Koleobacter</taxon>
    </lineage>
</organism>
<dbReference type="GO" id="GO:0009401">
    <property type="term" value="P:phosphoenolpyruvate-dependent sugar phosphotransferase system"/>
    <property type="evidence" value="ECO:0007669"/>
    <property type="project" value="UniProtKB-KW"/>
</dbReference>
<evidence type="ECO:0000256" key="8">
    <source>
        <dbReference type="ARBA" id="ARBA00022777"/>
    </source>
</evidence>
<dbReference type="Gene3D" id="3.40.930.10">
    <property type="entry name" value="Mannitol-specific EII, Chain A"/>
    <property type="match status" value="1"/>
</dbReference>
<dbReference type="Pfam" id="PF00359">
    <property type="entry name" value="PTS_EIIA_2"/>
    <property type="match status" value="1"/>
</dbReference>
<protein>
    <recommendedName>
        <fullName evidence="2">Mannitol-specific phosphotransferase enzyme IIA component</fullName>
    </recommendedName>
    <alternativeName>
        <fullName evidence="10">EIIA</fullName>
    </alternativeName>
    <alternativeName>
        <fullName evidence="11">EIII</fullName>
    </alternativeName>
    <alternativeName>
        <fullName evidence="9">PTS system mannitol-specific EIIA component</fullName>
    </alternativeName>
</protein>
<evidence type="ECO:0000256" key="1">
    <source>
        <dbReference type="ARBA" id="ARBA00002434"/>
    </source>
</evidence>
<keyword evidence="4" id="KW-0597">Phosphoprotein</keyword>
<dbReference type="InterPro" id="IPR002178">
    <property type="entry name" value="PTS_EIIA_type-2_dom"/>
</dbReference>
<dbReference type="GO" id="GO:0005886">
    <property type="term" value="C:plasma membrane"/>
    <property type="evidence" value="ECO:0007669"/>
    <property type="project" value="TreeGrafter"/>
</dbReference>
<evidence type="ECO:0000256" key="2">
    <source>
        <dbReference type="ARBA" id="ARBA00014783"/>
    </source>
</evidence>
<dbReference type="PANTHER" id="PTHR30181">
    <property type="entry name" value="MANNITOL PERMEASE IIC COMPONENT"/>
    <property type="match status" value="1"/>
</dbReference>
<dbReference type="EMBL" id="CP059066">
    <property type="protein sequence ID" value="QSQ08872.1"/>
    <property type="molecule type" value="Genomic_DNA"/>
</dbReference>
<name>A0A8A0RLU6_9FIRM</name>
<evidence type="ECO:0000259" key="12">
    <source>
        <dbReference type="PROSITE" id="PS51094"/>
    </source>
</evidence>
<gene>
    <name evidence="13" type="primary">mtlF</name>
    <name evidence="13" type="ORF">H0A61_01223</name>
</gene>
<keyword evidence="6" id="KW-0808">Transferase</keyword>
<keyword evidence="7" id="KW-0598">Phosphotransferase system</keyword>
<dbReference type="CDD" id="cd00211">
    <property type="entry name" value="PTS_IIA_fru"/>
    <property type="match status" value="1"/>
</dbReference>
<dbReference type="PROSITE" id="PS00372">
    <property type="entry name" value="PTS_EIIA_TYPE_2_HIS"/>
    <property type="match status" value="1"/>
</dbReference>
<evidence type="ECO:0000256" key="10">
    <source>
        <dbReference type="ARBA" id="ARBA00030956"/>
    </source>
</evidence>
<keyword evidence="8" id="KW-0418">Kinase</keyword>
<evidence type="ECO:0000313" key="14">
    <source>
        <dbReference type="Proteomes" id="UP000662904"/>
    </source>
</evidence>
<keyword evidence="3" id="KW-0813">Transport</keyword>
<evidence type="ECO:0000256" key="4">
    <source>
        <dbReference type="ARBA" id="ARBA00022553"/>
    </source>
</evidence>
<evidence type="ECO:0000256" key="11">
    <source>
        <dbReference type="ARBA" id="ARBA00030962"/>
    </source>
</evidence>
<feature type="domain" description="PTS EIIA type-2" evidence="12">
    <location>
        <begin position="12"/>
        <end position="152"/>
    </location>
</feature>
<accession>A0A8A0RLU6</accession>
<comment type="function">
    <text evidence="1">The phosphoenolpyruvate-dependent sugar phosphotransferase system (sugar PTS), a major carbohydrate active transport system, catalyzes the phosphorylation of incoming sugar substrates concomitantly with their translocation across the cell membrane. The enzyme II CmtAB PTS system is involved in D-mannitol transport.</text>
</comment>
<evidence type="ECO:0000256" key="7">
    <source>
        <dbReference type="ARBA" id="ARBA00022683"/>
    </source>
</evidence>
<dbReference type="InterPro" id="IPR050893">
    <property type="entry name" value="Sugar_PTS"/>
</dbReference>
<keyword evidence="14" id="KW-1185">Reference proteome</keyword>
<evidence type="ECO:0000256" key="5">
    <source>
        <dbReference type="ARBA" id="ARBA00022597"/>
    </source>
</evidence>
<dbReference type="GO" id="GO:0090563">
    <property type="term" value="F:protein-phosphocysteine-sugar phosphotransferase activity"/>
    <property type="evidence" value="ECO:0007669"/>
    <property type="project" value="TreeGrafter"/>
</dbReference>
<dbReference type="PANTHER" id="PTHR30181:SF2">
    <property type="entry name" value="PTS SYSTEM MANNITOL-SPECIFIC EIICBA COMPONENT"/>
    <property type="match status" value="1"/>
</dbReference>
<evidence type="ECO:0000256" key="3">
    <source>
        <dbReference type="ARBA" id="ARBA00022448"/>
    </source>
</evidence>
<dbReference type="SUPFAM" id="SSF55804">
    <property type="entry name" value="Phoshotransferase/anion transport protein"/>
    <property type="match status" value="1"/>
</dbReference>
<dbReference type="InterPro" id="IPR016152">
    <property type="entry name" value="PTrfase/Anion_transptr"/>
</dbReference>
<dbReference type="RefSeq" id="WP_206709072.1">
    <property type="nucleotide sequence ID" value="NZ_CP059066.1"/>
</dbReference>
<evidence type="ECO:0000256" key="6">
    <source>
        <dbReference type="ARBA" id="ARBA00022679"/>
    </source>
</evidence>
<keyword evidence="5" id="KW-0762">Sugar transport</keyword>
<dbReference type="PROSITE" id="PS51094">
    <property type="entry name" value="PTS_EIIA_TYPE_2"/>
    <property type="match status" value="1"/>
</dbReference>
<evidence type="ECO:0000313" key="13">
    <source>
        <dbReference type="EMBL" id="QSQ08872.1"/>
    </source>
</evidence>
<reference evidence="13" key="1">
    <citation type="submission" date="2020-07" db="EMBL/GenBank/DDBJ databases">
        <title>Koleobacter methoxysyntrophicus gen. nov., sp. nov., a novel anaerobic bacterium isolated from deep subsurface oil field and proposal of Koleobacterales ord. nov. in the phylum Firmicutes.</title>
        <authorList>
            <person name="Sakamoto S."/>
            <person name="Tamaki H."/>
        </authorList>
    </citation>
    <scope>NUCLEOTIDE SEQUENCE</scope>
    <source>
        <strain evidence="13">NRmbB1</strain>
    </source>
</reference>
<dbReference type="AlphaFoldDB" id="A0A8A0RLU6"/>
<dbReference type="GO" id="GO:0016301">
    <property type="term" value="F:kinase activity"/>
    <property type="evidence" value="ECO:0007669"/>
    <property type="project" value="UniProtKB-KW"/>
</dbReference>